<dbReference type="PANTHER" id="PTHR43104">
    <property type="entry name" value="L-2-HYDROXYGLUTARATE DEHYDROGENASE, MITOCHONDRIAL"/>
    <property type="match status" value="1"/>
</dbReference>
<accession>A0A1V9Y812</accession>
<dbReference type="Gene3D" id="3.30.9.10">
    <property type="entry name" value="D-Amino Acid Oxidase, subunit A, domain 2"/>
    <property type="match status" value="1"/>
</dbReference>
<evidence type="ECO:0000256" key="5">
    <source>
        <dbReference type="ARBA" id="ARBA00036066"/>
    </source>
</evidence>
<protein>
    <recommendedName>
        <fullName evidence="8">L-2-hydroxyglutarate dehydrogenase, mitochondrial</fullName>
        <ecNumber evidence="7">1.1.99.2</ecNumber>
    </recommendedName>
</protein>
<dbReference type="InterPro" id="IPR036188">
    <property type="entry name" value="FAD/NAD-bd_sf"/>
</dbReference>
<dbReference type="STRING" id="74557.A0A1V9Y812"/>
<keyword evidence="4" id="KW-0560">Oxidoreductase</keyword>
<reference evidence="10 11" key="1">
    <citation type="journal article" date="2014" name="Genome Biol. Evol.">
        <title>The secreted proteins of Achlya hypogyna and Thraustotheca clavata identify the ancestral oomycete secretome and reveal gene acquisitions by horizontal gene transfer.</title>
        <authorList>
            <person name="Misner I."/>
            <person name="Blouin N."/>
            <person name="Leonard G."/>
            <person name="Richards T.A."/>
            <person name="Lane C.E."/>
        </authorList>
    </citation>
    <scope>NUCLEOTIDE SEQUENCE [LARGE SCALE GENOMIC DNA]</scope>
    <source>
        <strain evidence="10 11">ATCC 34112</strain>
    </source>
</reference>
<dbReference type="InterPro" id="IPR006076">
    <property type="entry name" value="FAD-dep_OxRdtase"/>
</dbReference>
<feature type="domain" description="FAD dependent oxidoreductase" evidence="9">
    <location>
        <begin position="6"/>
        <end position="373"/>
    </location>
</feature>
<dbReference type="SUPFAM" id="SSF51905">
    <property type="entry name" value="FAD/NAD(P)-binding domain"/>
    <property type="match status" value="1"/>
</dbReference>
<keyword evidence="11" id="KW-1185">Reference proteome</keyword>
<sequence>MVDKLVAIIGSGAVGLAVARSIARKGFQVIVLEQHQAIGMECSSRNSEVIHAGLYYPQKSLKALLCVKGKQLMYDFCQEFNVPVKQCGKLVVASSIDQMEQLNAIKAKAIGNGVNDVKILSKEQVAEIESDVKCQGALFSPSTGIVDSHTLMLAMQGDAEAHGANFALNCTVAGGKMNKDGSFDLLTHQTGSPDEVDPLTVDMVVNAAGLYAPRIANLFKGGKQSFKVHQPTMFAKGSYFRLGSMPKMPFSHLIYPIPEKGGLGVHATLDMEGNIRFGPDVEWIPDFDYQVNPAKAEIFASKIQEYWPSIVNAELIPDYSGIRPKIVGPGEKDADFTIYDEKNHGMKGLIHLCGIESPGLTSCLAIGDLVAERIASQA</sequence>
<dbReference type="SUPFAM" id="SSF54373">
    <property type="entry name" value="FAD-linked reductases, C-terminal domain"/>
    <property type="match status" value="1"/>
</dbReference>
<name>A0A1V9Y812_9STRA</name>
<gene>
    <name evidence="10" type="ORF">THRCLA_11391</name>
</gene>
<dbReference type="Pfam" id="PF01266">
    <property type="entry name" value="DAO"/>
    <property type="match status" value="1"/>
</dbReference>
<evidence type="ECO:0000313" key="10">
    <source>
        <dbReference type="EMBL" id="OQR81808.1"/>
    </source>
</evidence>
<evidence type="ECO:0000313" key="11">
    <source>
        <dbReference type="Proteomes" id="UP000243217"/>
    </source>
</evidence>
<keyword evidence="2" id="KW-0285">Flavoprotein</keyword>
<evidence type="ECO:0000259" key="9">
    <source>
        <dbReference type="Pfam" id="PF01266"/>
    </source>
</evidence>
<dbReference type="PANTHER" id="PTHR43104:SF4">
    <property type="entry name" value="L-2-HYDROXYGLUTARATE DEHYDROGENASE, MITOCHONDRIAL"/>
    <property type="match status" value="1"/>
</dbReference>
<comment type="catalytic activity">
    <reaction evidence="5">
        <text>(S)-2-hydroxyglutarate + A = 2-oxoglutarate + AH2</text>
        <dbReference type="Rhea" id="RHEA:21252"/>
        <dbReference type="ChEBI" id="CHEBI:13193"/>
        <dbReference type="ChEBI" id="CHEBI:16782"/>
        <dbReference type="ChEBI" id="CHEBI:16810"/>
        <dbReference type="ChEBI" id="CHEBI:17499"/>
        <dbReference type="EC" id="1.1.99.2"/>
    </reaction>
</comment>
<dbReference type="Gene3D" id="3.50.50.60">
    <property type="entry name" value="FAD/NAD(P)-binding domain"/>
    <property type="match status" value="1"/>
</dbReference>
<evidence type="ECO:0000256" key="2">
    <source>
        <dbReference type="ARBA" id="ARBA00022630"/>
    </source>
</evidence>
<evidence type="ECO:0000256" key="4">
    <source>
        <dbReference type="ARBA" id="ARBA00023002"/>
    </source>
</evidence>
<evidence type="ECO:0000256" key="6">
    <source>
        <dbReference type="ARBA" id="ARBA00037941"/>
    </source>
</evidence>
<dbReference type="OrthoDB" id="498204at2759"/>
<evidence type="ECO:0000256" key="3">
    <source>
        <dbReference type="ARBA" id="ARBA00022827"/>
    </source>
</evidence>
<dbReference type="AlphaFoldDB" id="A0A1V9Y812"/>
<evidence type="ECO:0000256" key="1">
    <source>
        <dbReference type="ARBA" id="ARBA00001974"/>
    </source>
</evidence>
<organism evidence="10 11">
    <name type="scientific">Thraustotheca clavata</name>
    <dbReference type="NCBI Taxonomy" id="74557"/>
    <lineage>
        <taxon>Eukaryota</taxon>
        <taxon>Sar</taxon>
        <taxon>Stramenopiles</taxon>
        <taxon>Oomycota</taxon>
        <taxon>Saprolegniomycetes</taxon>
        <taxon>Saprolegniales</taxon>
        <taxon>Achlyaceae</taxon>
        <taxon>Thraustotheca</taxon>
    </lineage>
</organism>
<comment type="similarity">
    <text evidence="6">Belongs to the L2HGDH family.</text>
</comment>
<evidence type="ECO:0000256" key="7">
    <source>
        <dbReference type="ARBA" id="ARBA00038878"/>
    </source>
</evidence>
<dbReference type="EMBL" id="JNBS01004893">
    <property type="protein sequence ID" value="OQR81808.1"/>
    <property type="molecule type" value="Genomic_DNA"/>
</dbReference>
<dbReference type="GO" id="GO:0047545">
    <property type="term" value="F:(S)-2-hydroxyglutarate dehydrogenase activity"/>
    <property type="evidence" value="ECO:0007669"/>
    <property type="project" value="UniProtKB-EC"/>
</dbReference>
<dbReference type="EC" id="1.1.99.2" evidence="7"/>
<keyword evidence="3" id="KW-0274">FAD</keyword>
<proteinExistence type="inferred from homology"/>
<evidence type="ECO:0000256" key="8">
    <source>
        <dbReference type="ARBA" id="ARBA00041137"/>
    </source>
</evidence>
<comment type="caution">
    <text evidence="10">The sequence shown here is derived from an EMBL/GenBank/DDBJ whole genome shotgun (WGS) entry which is preliminary data.</text>
</comment>
<dbReference type="Proteomes" id="UP000243217">
    <property type="component" value="Unassembled WGS sequence"/>
</dbReference>
<comment type="cofactor">
    <cofactor evidence="1">
        <name>FAD</name>
        <dbReference type="ChEBI" id="CHEBI:57692"/>
    </cofactor>
</comment>